<dbReference type="VEuPathDB" id="TriTrypDB:LPMP_323750"/>
<evidence type="ECO:0000313" key="3">
    <source>
        <dbReference type="Proteomes" id="UP000063063"/>
    </source>
</evidence>
<dbReference type="GeneID" id="22578116"/>
<feature type="coiled-coil region" evidence="1">
    <location>
        <begin position="166"/>
        <end position="193"/>
    </location>
</feature>
<evidence type="ECO:0000313" key="2">
    <source>
        <dbReference type="EMBL" id="AIO01257.1"/>
    </source>
</evidence>
<dbReference type="KEGG" id="lpan:LPMP_323750"/>
<dbReference type="eggNOG" id="ENOG502SNR2">
    <property type="taxonomic scope" value="Eukaryota"/>
</dbReference>
<keyword evidence="3" id="KW-1185">Reference proteome</keyword>
<sequence>MSESLLRRSEQSDDATRDRIHYVRAQRRHLERETRMLRMALEELHEEAEQMNDEEVLARRTIQEKHRELLRCLLHFALAEHDSTRDTAAATSAPMQQDATDTIVCELLRQYKHEQDAYTQEVKQRVESTRGKAEQSCLSVSDTSAAPQLLQDCICGVDSPVEVAEVNYLRSTLEALRERKAEVEEETEAALLSIGRTLLC</sequence>
<feature type="coiled-coil region" evidence="1">
    <location>
        <begin position="27"/>
        <end position="61"/>
    </location>
</feature>
<keyword evidence="1" id="KW-0175">Coiled coil</keyword>
<dbReference type="EMBL" id="CP009401">
    <property type="protein sequence ID" value="AIO01257.1"/>
    <property type="molecule type" value="Genomic_DNA"/>
</dbReference>
<organism evidence="2 3">
    <name type="scientific">Leishmania panamensis</name>
    <dbReference type="NCBI Taxonomy" id="5679"/>
    <lineage>
        <taxon>Eukaryota</taxon>
        <taxon>Discoba</taxon>
        <taxon>Euglenozoa</taxon>
        <taxon>Kinetoplastea</taxon>
        <taxon>Metakinetoplastina</taxon>
        <taxon>Trypanosomatida</taxon>
        <taxon>Trypanosomatidae</taxon>
        <taxon>Leishmaniinae</taxon>
        <taxon>Leishmania</taxon>
        <taxon>Leishmania guyanensis species complex</taxon>
    </lineage>
</organism>
<reference evidence="2 3" key="1">
    <citation type="journal article" date="2015" name="Sci. Rep.">
        <title>The genome of Leishmania panamensis: insights into genomics of the L. (Viannia) subgenus.</title>
        <authorList>
            <person name="Llanes A."/>
            <person name="Restrepo C.M."/>
            <person name="Vecchio G.D."/>
            <person name="Anguizola F.J."/>
            <person name="Lleonart R."/>
        </authorList>
    </citation>
    <scope>NUCLEOTIDE SEQUENCE [LARGE SCALE GENOMIC DNA]</scope>
    <source>
        <strain evidence="2 3">MHOM/PA/94/PSC-1</strain>
    </source>
</reference>
<dbReference type="Proteomes" id="UP000063063">
    <property type="component" value="Chromosome 32"/>
</dbReference>
<name>A0A088SHG4_LEIPA</name>
<proteinExistence type="predicted"/>
<evidence type="ECO:0000256" key="1">
    <source>
        <dbReference type="SAM" id="Coils"/>
    </source>
</evidence>
<gene>
    <name evidence="2" type="ORF">LPMP_323750</name>
</gene>
<protein>
    <submittedName>
        <fullName evidence="2">Uncharacterized protein</fullName>
    </submittedName>
</protein>
<dbReference type="AlphaFoldDB" id="A0A088SHG4"/>
<dbReference type="OrthoDB" id="266859at2759"/>
<dbReference type="RefSeq" id="XP_010702057.1">
    <property type="nucleotide sequence ID" value="XM_010703755.1"/>
</dbReference>
<accession>A0A088SHG4</accession>
<dbReference type="VEuPathDB" id="TriTrypDB:LPAL13_320044400"/>